<gene>
    <name evidence="2" type="ORF">BD410DRAFT_793879</name>
</gene>
<feature type="region of interest" description="Disordered" evidence="1">
    <location>
        <begin position="508"/>
        <end position="532"/>
    </location>
</feature>
<feature type="compositionally biased region" description="Polar residues" evidence="1">
    <location>
        <begin position="64"/>
        <end position="80"/>
    </location>
</feature>
<feature type="region of interest" description="Disordered" evidence="1">
    <location>
        <begin position="164"/>
        <end position="195"/>
    </location>
</feature>
<sequence length="719" mass="79106">MSSSVDISKLTVPQLKARCKELKLVGYSKLGKGALLQKLAEHLPTGTSSNTASSTNPELAKASSACTSNTTHKPNINSISDGPIRPLIDISSNQTSEAQPEATTATDTNSPLLQIQTIRPLALYSNRPQNQANLPKKAYESLTNSELLHISQKRPLQTNVTAELSPKRPRLSDVPPQINLNNVQSDTPSKVPPKRFSHSLLNKGASAYAKQPPPAARLPTSTTSIQPLQPVKSVGIAVNPTSLRTSSIQGSGMNTPSVSVSSSGIRRVRTKRFGPLALATPRPNNRASPQNALAPQKSPRYLDFSILQSVPFHQISLPPKLAQRKNVNSWAVILSGISNEQRRNCLLVSRMIRYAVYLSATVILAREFPGGRFSQVSQMFPLSMTNFWPYLRHRQLELATRKTAYTSSFVTNVLGGGLFNMISDVLWTSPDHEKQNVIAIRFLISRIWFAISVGNDVNGHWKKDVITDAQEIVKDEIWSVTVCHTSGSETRGEQTYYVLESTCEVIGRPPPSSDPQVNTATFPPSSPSYPEDSLPVRTDWSDYIRFRLLPPSVHPSPPTPLLTHLKCANMEEYENGISKHWLGRVANETDAEVGKYKRAVAERYVVACVVGNSISGKWMSTSSMAQDFAGTSAINQESSVSKREKHRVNLFLPAHHHVESVHFTTSSGTPLHPAIAIVQTPGREYFILRDNGMQIGCEEEGVGEEWMKVIRCQSDGRES</sequence>
<dbReference type="AlphaFoldDB" id="A0A4Y7PQX2"/>
<accession>A0A4Y7PQX2</accession>
<reference evidence="2 3" key="1">
    <citation type="submission" date="2018-06" db="EMBL/GenBank/DDBJ databases">
        <title>A transcriptomic atlas of mushroom development highlights an independent origin of complex multicellularity.</title>
        <authorList>
            <consortium name="DOE Joint Genome Institute"/>
            <person name="Krizsan K."/>
            <person name="Almasi E."/>
            <person name="Merenyi Z."/>
            <person name="Sahu N."/>
            <person name="Viragh M."/>
            <person name="Koszo T."/>
            <person name="Mondo S."/>
            <person name="Kiss B."/>
            <person name="Balint B."/>
            <person name="Kues U."/>
            <person name="Barry K."/>
            <person name="Hegedus J.C."/>
            <person name="Henrissat B."/>
            <person name="Johnson J."/>
            <person name="Lipzen A."/>
            <person name="Ohm R."/>
            <person name="Nagy I."/>
            <person name="Pangilinan J."/>
            <person name="Yan J."/>
            <person name="Xiong Y."/>
            <person name="Grigoriev I.V."/>
            <person name="Hibbett D.S."/>
            <person name="Nagy L.G."/>
        </authorList>
    </citation>
    <scope>NUCLEOTIDE SEQUENCE [LARGE SCALE GENOMIC DNA]</scope>
    <source>
        <strain evidence="2 3">SZMC22713</strain>
    </source>
</reference>
<feature type="compositionally biased region" description="Polar residues" evidence="1">
    <location>
        <begin position="514"/>
        <end position="523"/>
    </location>
</feature>
<dbReference type="VEuPathDB" id="FungiDB:BD410DRAFT_793879"/>
<evidence type="ECO:0008006" key="4">
    <source>
        <dbReference type="Google" id="ProtNLM"/>
    </source>
</evidence>
<dbReference type="EMBL" id="ML170215">
    <property type="protein sequence ID" value="TDL17847.1"/>
    <property type="molecule type" value="Genomic_DNA"/>
</dbReference>
<feature type="region of interest" description="Disordered" evidence="1">
    <location>
        <begin position="45"/>
        <end position="88"/>
    </location>
</feature>
<dbReference type="OrthoDB" id="2368680at2759"/>
<proteinExistence type="predicted"/>
<keyword evidence="3" id="KW-1185">Reference proteome</keyword>
<dbReference type="Proteomes" id="UP000294933">
    <property type="component" value="Unassembled WGS sequence"/>
</dbReference>
<feature type="region of interest" description="Disordered" evidence="1">
    <location>
        <begin position="245"/>
        <end position="264"/>
    </location>
</feature>
<protein>
    <recommendedName>
        <fullName evidence="4">Rho termination factor N-terminal domain-containing protein</fullName>
    </recommendedName>
</protein>
<evidence type="ECO:0000313" key="3">
    <source>
        <dbReference type="Proteomes" id="UP000294933"/>
    </source>
</evidence>
<dbReference type="STRING" id="50990.A0A4Y7PQX2"/>
<evidence type="ECO:0000313" key="2">
    <source>
        <dbReference type="EMBL" id="TDL17847.1"/>
    </source>
</evidence>
<name>A0A4Y7PQX2_9AGAM</name>
<organism evidence="2 3">
    <name type="scientific">Rickenella mellea</name>
    <dbReference type="NCBI Taxonomy" id="50990"/>
    <lineage>
        <taxon>Eukaryota</taxon>
        <taxon>Fungi</taxon>
        <taxon>Dikarya</taxon>
        <taxon>Basidiomycota</taxon>
        <taxon>Agaricomycotina</taxon>
        <taxon>Agaricomycetes</taxon>
        <taxon>Hymenochaetales</taxon>
        <taxon>Rickenellaceae</taxon>
        <taxon>Rickenella</taxon>
    </lineage>
</organism>
<feature type="compositionally biased region" description="Polar residues" evidence="1">
    <location>
        <begin position="245"/>
        <end position="256"/>
    </location>
</feature>
<evidence type="ECO:0000256" key="1">
    <source>
        <dbReference type="SAM" id="MobiDB-lite"/>
    </source>
</evidence>
<feature type="compositionally biased region" description="Low complexity" evidence="1">
    <location>
        <begin position="45"/>
        <end position="56"/>
    </location>
</feature>
<feature type="compositionally biased region" description="Polar residues" evidence="1">
    <location>
        <begin position="178"/>
        <end position="188"/>
    </location>
</feature>